<accession>A0ABW6W554</accession>
<dbReference type="EMBL" id="JBIAZU010000001">
    <property type="protein sequence ID" value="MFF5288433.1"/>
    <property type="molecule type" value="Genomic_DNA"/>
</dbReference>
<sequence length="153" mass="17819">MANNFDFLVGNWTSKQRRLREVLAGCDEWYEFSGTTRCWSVFDGGGNIDEVAFPEQGYIGLTLRLLDPKTGLWSIYWARDDTGQLGLPPTVGRFEEDGVGRFYDDEDWNGRPIRVRYQWTVHDEDSARWEQAFSTDRGETWETNWVADFTRTA</sequence>
<dbReference type="RefSeq" id="WP_020511232.1">
    <property type="nucleotide sequence ID" value="NZ_JBIAZU010000001.1"/>
</dbReference>
<protein>
    <recommendedName>
        <fullName evidence="3">DUF1579 domain-containing protein</fullName>
    </recommendedName>
</protein>
<evidence type="ECO:0000313" key="1">
    <source>
        <dbReference type="EMBL" id="MFF5288433.1"/>
    </source>
</evidence>
<dbReference type="Proteomes" id="UP001602245">
    <property type="component" value="Unassembled WGS sequence"/>
</dbReference>
<name>A0ABW6W554_9ACTN</name>
<gene>
    <name evidence="1" type="ORF">ACFY35_03280</name>
</gene>
<organism evidence="1 2">
    <name type="scientific">Paractinoplanes globisporus</name>
    <dbReference type="NCBI Taxonomy" id="113565"/>
    <lineage>
        <taxon>Bacteria</taxon>
        <taxon>Bacillati</taxon>
        <taxon>Actinomycetota</taxon>
        <taxon>Actinomycetes</taxon>
        <taxon>Micromonosporales</taxon>
        <taxon>Micromonosporaceae</taxon>
        <taxon>Paractinoplanes</taxon>
    </lineage>
</organism>
<comment type="caution">
    <text evidence="1">The sequence shown here is derived from an EMBL/GenBank/DDBJ whole genome shotgun (WGS) entry which is preliminary data.</text>
</comment>
<proteinExistence type="predicted"/>
<evidence type="ECO:0000313" key="2">
    <source>
        <dbReference type="Proteomes" id="UP001602245"/>
    </source>
</evidence>
<evidence type="ECO:0008006" key="3">
    <source>
        <dbReference type="Google" id="ProtNLM"/>
    </source>
</evidence>
<keyword evidence="2" id="KW-1185">Reference proteome</keyword>
<reference evidence="1 2" key="1">
    <citation type="submission" date="2024-10" db="EMBL/GenBank/DDBJ databases">
        <title>The Natural Products Discovery Center: Release of the First 8490 Sequenced Strains for Exploring Actinobacteria Biosynthetic Diversity.</title>
        <authorList>
            <person name="Kalkreuter E."/>
            <person name="Kautsar S.A."/>
            <person name="Yang D."/>
            <person name="Bader C.D."/>
            <person name="Teijaro C.N."/>
            <person name="Fluegel L."/>
            <person name="Davis C.M."/>
            <person name="Simpson J.R."/>
            <person name="Lauterbach L."/>
            <person name="Steele A.D."/>
            <person name="Gui C."/>
            <person name="Meng S."/>
            <person name="Li G."/>
            <person name="Viehrig K."/>
            <person name="Ye F."/>
            <person name="Su P."/>
            <person name="Kiefer A.F."/>
            <person name="Nichols A."/>
            <person name="Cepeda A.J."/>
            <person name="Yan W."/>
            <person name="Fan B."/>
            <person name="Jiang Y."/>
            <person name="Adhikari A."/>
            <person name="Zheng C.-J."/>
            <person name="Schuster L."/>
            <person name="Cowan T.M."/>
            <person name="Smanski M.J."/>
            <person name="Chevrette M.G."/>
            <person name="De Carvalho L.P.S."/>
            <person name="Shen B."/>
        </authorList>
    </citation>
    <scope>NUCLEOTIDE SEQUENCE [LARGE SCALE GENOMIC DNA]</scope>
    <source>
        <strain evidence="1 2">NPDC000087</strain>
    </source>
</reference>